<reference evidence="1" key="1">
    <citation type="submission" date="2019-11" db="EMBL/GenBank/DDBJ databases">
        <title>Burkholderia cenocepacia CF.</title>
        <authorList>
            <person name="Vianna E.F."/>
            <person name="Marques E.A."/>
            <person name="Albano R.M."/>
            <person name="Leao R.S."/>
        </authorList>
    </citation>
    <scope>NUCLEOTIDE SEQUENCE</scope>
    <source>
        <strain evidence="1">MS-2140</strain>
    </source>
</reference>
<sequence length="45" mass="4668">MMIQNNIGRIAGEALKTDATALPLRSVVAAGVDPDNQNSRVSGTD</sequence>
<dbReference type="EMBL" id="JAAEAM010000054">
    <property type="protein sequence ID" value="NDV76811.1"/>
    <property type="molecule type" value="Genomic_DNA"/>
</dbReference>
<evidence type="ECO:0000313" key="1">
    <source>
        <dbReference type="EMBL" id="NDV76811.1"/>
    </source>
</evidence>
<organism evidence="1">
    <name type="scientific">Burkholderia cenocepacia</name>
    <dbReference type="NCBI Taxonomy" id="95486"/>
    <lineage>
        <taxon>Bacteria</taxon>
        <taxon>Pseudomonadati</taxon>
        <taxon>Pseudomonadota</taxon>
        <taxon>Betaproteobacteria</taxon>
        <taxon>Burkholderiales</taxon>
        <taxon>Burkholderiaceae</taxon>
        <taxon>Burkholderia</taxon>
        <taxon>Burkholderia cepacia complex</taxon>
    </lineage>
</organism>
<protein>
    <submittedName>
        <fullName evidence="1">Uncharacterized protein</fullName>
    </submittedName>
</protein>
<name>A0A6B2MPR8_9BURK</name>
<dbReference type="RefSeq" id="WP_163125982.1">
    <property type="nucleotide sequence ID" value="NZ_JAAEAM010000054.1"/>
</dbReference>
<dbReference type="AlphaFoldDB" id="A0A6B2MPR8"/>
<comment type="caution">
    <text evidence="1">The sequence shown here is derived from an EMBL/GenBank/DDBJ whole genome shotgun (WGS) entry which is preliminary data.</text>
</comment>
<dbReference type="GeneID" id="300969627"/>
<gene>
    <name evidence="1" type="ORF">GFJ35_32900</name>
</gene>
<proteinExistence type="predicted"/>
<accession>A0A6B2MPR8</accession>